<evidence type="ECO:0000256" key="4">
    <source>
        <dbReference type="ARBA" id="ARBA00022845"/>
    </source>
</evidence>
<dbReference type="GO" id="GO:0006417">
    <property type="term" value="P:regulation of translation"/>
    <property type="evidence" value="ECO:0007669"/>
    <property type="project" value="UniProtKB-KW"/>
</dbReference>
<dbReference type="GO" id="GO:0015934">
    <property type="term" value="C:large ribosomal subunit"/>
    <property type="evidence" value="ECO:0007669"/>
    <property type="project" value="InterPro"/>
</dbReference>
<keyword evidence="6 8" id="KW-0689">Ribosomal protein</keyword>
<name>A0A1F4VPU2_UNCKA</name>
<evidence type="ECO:0000256" key="1">
    <source>
        <dbReference type="ARBA" id="ARBA00010531"/>
    </source>
</evidence>
<dbReference type="InterPro" id="IPR005878">
    <property type="entry name" value="Ribosom_uL1_bac-type"/>
</dbReference>
<gene>
    <name evidence="10" type="ORF">A3A70_00830</name>
</gene>
<evidence type="ECO:0000256" key="2">
    <source>
        <dbReference type="ARBA" id="ARBA00022491"/>
    </source>
</evidence>
<dbReference type="Gene3D" id="3.40.50.790">
    <property type="match status" value="1"/>
</dbReference>
<dbReference type="Gene3D" id="3.30.190.20">
    <property type="match status" value="1"/>
</dbReference>
<dbReference type="PANTHER" id="PTHR36427:SF3">
    <property type="entry name" value="LARGE RIBOSOMAL SUBUNIT PROTEIN UL1M"/>
    <property type="match status" value="1"/>
</dbReference>
<dbReference type="Proteomes" id="UP000178964">
    <property type="component" value="Unassembled WGS sequence"/>
</dbReference>
<accession>A0A1F4VPU2</accession>
<feature type="region of interest" description="Disordered" evidence="9">
    <location>
        <begin position="1"/>
        <end position="22"/>
    </location>
</feature>
<dbReference type="Pfam" id="PF00687">
    <property type="entry name" value="Ribosomal_L1"/>
    <property type="match status" value="1"/>
</dbReference>
<dbReference type="GO" id="GO:0019843">
    <property type="term" value="F:rRNA binding"/>
    <property type="evidence" value="ECO:0007669"/>
    <property type="project" value="UniProtKB-KW"/>
</dbReference>
<dbReference type="GO" id="GO:0003735">
    <property type="term" value="F:structural constituent of ribosome"/>
    <property type="evidence" value="ECO:0007669"/>
    <property type="project" value="InterPro"/>
</dbReference>
<sequence length="227" mass="24671">MLKTRSDKYKKSVTKSDKKESYSVKEAVEFAQKSSYSKFPGSLDLVVNLNIDPTKNDQRINVITSLPFQTGKAKRILVLCAPDSQAEAKKAGADEVMGVEGIAKIEGGYLDFDILIATPDMMVELAKIAKILGPKGLMPNPKNNTVTTSLATAIGSHKKGQLSLKMKEAPMIQTQVGKVDQDPSEVSQNIQHVIEIIRANKPTKVKGILIKSVFLAPTMGPSFKLSI</sequence>
<proteinExistence type="inferred from homology"/>
<dbReference type="PIRSF" id="PIRSF002155">
    <property type="entry name" value="Ribosomal_L1"/>
    <property type="match status" value="1"/>
</dbReference>
<dbReference type="NCBIfam" id="TIGR01169">
    <property type="entry name" value="rplA_bact"/>
    <property type="match status" value="1"/>
</dbReference>
<keyword evidence="7 8" id="KW-0687">Ribonucleoprotein</keyword>
<evidence type="ECO:0000256" key="8">
    <source>
        <dbReference type="RuleBase" id="RU000659"/>
    </source>
</evidence>
<keyword evidence="2" id="KW-0678">Repressor</keyword>
<dbReference type="InterPro" id="IPR016095">
    <property type="entry name" value="Ribosomal_uL1_3-a/b-sand"/>
</dbReference>
<dbReference type="EMBL" id="MEVK01000020">
    <property type="protein sequence ID" value="OGC59222.1"/>
    <property type="molecule type" value="Genomic_DNA"/>
</dbReference>
<dbReference type="GO" id="GO:0006412">
    <property type="term" value="P:translation"/>
    <property type="evidence" value="ECO:0007669"/>
    <property type="project" value="InterPro"/>
</dbReference>
<dbReference type="InterPro" id="IPR002143">
    <property type="entry name" value="Ribosomal_uL1"/>
</dbReference>
<keyword evidence="3" id="KW-0699">rRNA-binding</keyword>
<dbReference type="PROSITE" id="PS01199">
    <property type="entry name" value="RIBOSOMAL_L1"/>
    <property type="match status" value="1"/>
</dbReference>
<evidence type="ECO:0000256" key="3">
    <source>
        <dbReference type="ARBA" id="ARBA00022730"/>
    </source>
</evidence>
<evidence type="ECO:0000256" key="5">
    <source>
        <dbReference type="ARBA" id="ARBA00022884"/>
    </source>
</evidence>
<reference evidence="10 11" key="1">
    <citation type="journal article" date="2016" name="Nat. Commun.">
        <title>Thousands of microbial genomes shed light on interconnected biogeochemical processes in an aquifer system.</title>
        <authorList>
            <person name="Anantharaman K."/>
            <person name="Brown C.T."/>
            <person name="Hug L.A."/>
            <person name="Sharon I."/>
            <person name="Castelle C.J."/>
            <person name="Probst A.J."/>
            <person name="Thomas B.C."/>
            <person name="Singh A."/>
            <person name="Wilkins M.J."/>
            <person name="Karaoz U."/>
            <person name="Brodie E.L."/>
            <person name="Williams K.H."/>
            <person name="Hubbard S.S."/>
            <person name="Banfield J.F."/>
        </authorList>
    </citation>
    <scope>NUCLEOTIDE SEQUENCE [LARGE SCALE GENOMIC DNA]</scope>
</reference>
<dbReference type="AlphaFoldDB" id="A0A1F4VPU2"/>
<evidence type="ECO:0000256" key="6">
    <source>
        <dbReference type="ARBA" id="ARBA00022980"/>
    </source>
</evidence>
<keyword evidence="5" id="KW-0694">RNA-binding</keyword>
<dbReference type="CDD" id="cd00403">
    <property type="entry name" value="Ribosomal_L1"/>
    <property type="match status" value="1"/>
</dbReference>
<dbReference type="STRING" id="1802627.A3A70_00830"/>
<evidence type="ECO:0000313" key="10">
    <source>
        <dbReference type="EMBL" id="OGC59222.1"/>
    </source>
</evidence>
<evidence type="ECO:0000256" key="9">
    <source>
        <dbReference type="SAM" id="MobiDB-lite"/>
    </source>
</evidence>
<organism evidence="10 11">
    <name type="scientific">candidate division WWE3 bacterium RIFCSPLOWO2_01_FULL_42_11</name>
    <dbReference type="NCBI Taxonomy" id="1802627"/>
    <lineage>
        <taxon>Bacteria</taxon>
        <taxon>Katanobacteria</taxon>
    </lineage>
</organism>
<dbReference type="FunFam" id="3.40.50.790:FF:000001">
    <property type="entry name" value="50S ribosomal protein L1"/>
    <property type="match status" value="1"/>
</dbReference>
<comment type="caution">
    <text evidence="10">The sequence shown here is derived from an EMBL/GenBank/DDBJ whole genome shotgun (WGS) entry which is preliminary data.</text>
</comment>
<evidence type="ECO:0000313" key="11">
    <source>
        <dbReference type="Proteomes" id="UP000178964"/>
    </source>
</evidence>
<comment type="similarity">
    <text evidence="1 8">Belongs to the universal ribosomal protein uL1 family.</text>
</comment>
<dbReference type="PANTHER" id="PTHR36427">
    <property type="entry name" value="54S RIBOSOMAL PROTEIN L1, MITOCHONDRIAL"/>
    <property type="match status" value="1"/>
</dbReference>
<dbReference type="InterPro" id="IPR023673">
    <property type="entry name" value="Ribosomal_uL1_CS"/>
</dbReference>
<dbReference type="SUPFAM" id="SSF56808">
    <property type="entry name" value="Ribosomal protein L1"/>
    <property type="match status" value="1"/>
</dbReference>
<evidence type="ECO:0000256" key="7">
    <source>
        <dbReference type="ARBA" id="ARBA00023274"/>
    </source>
</evidence>
<dbReference type="InterPro" id="IPR028364">
    <property type="entry name" value="Ribosomal_uL1/biogenesis"/>
</dbReference>
<protein>
    <recommendedName>
        <fullName evidence="8">Ribosomal protein</fullName>
    </recommendedName>
</protein>
<dbReference type="InterPro" id="IPR023674">
    <property type="entry name" value="Ribosomal_uL1-like"/>
</dbReference>
<keyword evidence="4" id="KW-0810">Translation regulation</keyword>